<evidence type="ECO:0000259" key="4">
    <source>
        <dbReference type="PROSITE" id="PS51891"/>
    </source>
</evidence>
<name>A0A6A6CZA4_ZASCE</name>
<dbReference type="Proteomes" id="UP000799537">
    <property type="component" value="Unassembled WGS sequence"/>
</dbReference>
<dbReference type="InterPro" id="IPR011057">
    <property type="entry name" value="Mss4-like_sf"/>
</dbReference>
<sequence>MSTDQRTTYTANCHCNQIRYTVTLPIALAPAGPGKINKCNCSICTKLGYLLVYPKREDVVFEAGCDAFLKDYYFGKKQKPHRFCGGCGSSVLIDFKDAASERERPFLAMNTRLFKDIDLDEAEYTTFDGRNRLEPAYEF</sequence>
<dbReference type="OrthoDB" id="2993351at2759"/>
<reference evidence="5" key="1">
    <citation type="journal article" date="2020" name="Stud. Mycol.">
        <title>101 Dothideomycetes genomes: a test case for predicting lifestyles and emergence of pathogens.</title>
        <authorList>
            <person name="Haridas S."/>
            <person name="Albert R."/>
            <person name="Binder M."/>
            <person name="Bloem J."/>
            <person name="Labutti K."/>
            <person name="Salamov A."/>
            <person name="Andreopoulos B."/>
            <person name="Baker S."/>
            <person name="Barry K."/>
            <person name="Bills G."/>
            <person name="Bluhm B."/>
            <person name="Cannon C."/>
            <person name="Castanera R."/>
            <person name="Culley D."/>
            <person name="Daum C."/>
            <person name="Ezra D."/>
            <person name="Gonzalez J."/>
            <person name="Henrissat B."/>
            <person name="Kuo A."/>
            <person name="Liang C."/>
            <person name="Lipzen A."/>
            <person name="Lutzoni F."/>
            <person name="Magnuson J."/>
            <person name="Mondo S."/>
            <person name="Nolan M."/>
            <person name="Ohm R."/>
            <person name="Pangilinan J."/>
            <person name="Park H.-J."/>
            <person name="Ramirez L."/>
            <person name="Alfaro M."/>
            <person name="Sun H."/>
            <person name="Tritt A."/>
            <person name="Yoshinaga Y."/>
            <person name="Zwiers L.-H."/>
            <person name="Turgeon B."/>
            <person name="Goodwin S."/>
            <person name="Spatafora J."/>
            <person name="Crous P."/>
            <person name="Grigoriev I."/>
        </authorList>
    </citation>
    <scope>NUCLEOTIDE SEQUENCE</scope>
    <source>
        <strain evidence="5">ATCC 36951</strain>
    </source>
</reference>
<dbReference type="GO" id="GO:0046872">
    <property type="term" value="F:metal ion binding"/>
    <property type="evidence" value="ECO:0007669"/>
    <property type="project" value="UniProtKB-KW"/>
</dbReference>
<dbReference type="EMBL" id="ML993583">
    <property type="protein sequence ID" value="KAF2171498.1"/>
    <property type="molecule type" value="Genomic_DNA"/>
</dbReference>
<evidence type="ECO:0000313" key="6">
    <source>
        <dbReference type="Proteomes" id="UP000799537"/>
    </source>
</evidence>
<dbReference type="GeneID" id="54564946"/>
<evidence type="ECO:0000256" key="2">
    <source>
        <dbReference type="ARBA" id="ARBA00022723"/>
    </source>
</evidence>
<proteinExistence type="inferred from homology"/>
<protein>
    <recommendedName>
        <fullName evidence="4">CENP-V/GFA domain-containing protein</fullName>
    </recommendedName>
</protein>
<dbReference type="AlphaFoldDB" id="A0A6A6CZA4"/>
<dbReference type="PANTHER" id="PTHR28620:SF1">
    <property type="entry name" value="CENP-V_GFA DOMAIN-CONTAINING PROTEIN"/>
    <property type="match status" value="1"/>
</dbReference>
<keyword evidence="3" id="KW-0862">Zinc</keyword>
<keyword evidence="6" id="KW-1185">Reference proteome</keyword>
<evidence type="ECO:0000313" key="5">
    <source>
        <dbReference type="EMBL" id="KAF2171498.1"/>
    </source>
</evidence>
<gene>
    <name evidence="5" type="ORF">M409DRAFT_50931</name>
</gene>
<accession>A0A6A6CZA4</accession>
<dbReference type="GO" id="GO:0016846">
    <property type="term" value="F:carbon-sulfur lyase activity"/>
    <property type="evidence" value="ECO:0007669"/>
    <property type="project" value="InterPro"/>
</dbReference>
<dbReference type="Gene3D" id="2.170.150.70">
    <property type="match status" value="1"/>
</dbReference>
<dbReference type="InterPro" id="IPR052355">
    <property type="entry name" value="CENP-V-like"/>
</dbReference>
<keyword evidence="2" id="KW-0479">Metal-binding</keyword>
<evidence type="ECO:0000256" key="3">
    <source>
        <dbReference type="ARBA" id="ARBA00022833"/>
    </source>
</evidence>
<comment type="similarity">
    <text evidence="1">Belongs to the Gfa family.</text>
</comment>
<evidence type="ECO:0000256" key="1">
    <source>
        <dbReference type="ARBA" id="ARBA00005495"/>
    </source>
</evidence>
<organism evidence="5 6">
    <name type="scientific">Zasmidium cellare ATCC 36951</name>
    <dbReference type="NCBI Taxonomy" id="1080233"/>
    <lineage>
        <taxon>Eukaryota</taxon>
        <taxon>Fungi</taxon>
        <taxon>Dikarya</taxon>
        <taxon>Ascomycota</taxon>
        <taxon>Pezizomycotina</taxon>
        <taxon>Dothideomycetes</taxon>
        <taxon>Dothideomycetidae</taxon>
        <taxon>Mycosphaerellales</taxon>
        <taxon>Mycosphaerellaceae</taxon>
        <taxon>Zasmidium</taxon>
    </lineage>
</organism>
<feature type="domain" description="CENP-V/GFA" evidence="4">
    <location>
        <begin position="9"/>
        <end position="128"/>
    </location>
</feature>
<dbReference type="PROSITE" id="PS51891">
    <property type="entry name" value="CENP_V_GFA"/>
    <property type="match status" value="1"/>
</dbReference>
<dbReference type="SUPFAM" id="SSF51316">
    <property type="entry name" value="Mss4-like"/>
    <property type="match status" value="1"/>
</dbReference>
<dbReference type="Pfam" id="PF04828">
    <property type="entry name" value="GFA"/>
    <property type="match status" value="1"/>
</dbReference>
<dbReference type="RefSeq" id="XP_033672387.1">
    <property type="nucleotide sequence ID" value="XM_033811674.1"/>
</dbReference>
<dbReference type="InterPro" id="IPR006913">
    <property type="entry name" value="CENP-V/GFA"/>
</dbReference>
<dbReference type="PANTHER" id="PTHR28620">
    <property type="entry name" value="CENTROMERE PROTEIN V"/>
    <property type="match status" value="1"/>
</dbReference>